<gene>
    <name evidence="6" type="ORF">L484_008798</name>
</gene>
<protein>
    <submittedName>
        <fullName evidence="6">Serine/threonine-protein kinase 11-interacting protein</fullName>
    </submittedName>
</protein>
<evidence type="ECO:0000256" key="2">
    <source>
        <dbReference type="ARBA" id="ARBA00022490"/>
    </source>
</evidence>
<name>W9QZR9_9ROSA</name>
<dbReference type="InterPro" id="IPR001611">
    <property type="entry name" value="Leu-rich_rpt"/>
</dbReference>
<feature type="compositionally biased region" description="Polar residues" evidence="5">
    <location>
        <begin position="737"/>
        <end position="763"/>
    </location>
</feature>
<dbReference type="GO" id="GO:0005737">
    <property type="term" value="C:cytoplasm"/>
    <property type="evidence" value="ECO:0007669"/>
    <property type="project" value="UniProtKB-SubCell"/>
</dbReference>
<reference evidence="7" key="1">
    <citation type="submission" date="2013-01" db="EMBL/GenBank/DDBJ databases">
        <title>Draft Genome Sequence of a Mulberry Tree, Morus notabilis C.K. Schneid.</title>
        <authorList>
            <person name="He N."/>
            <person name="Zhao S."/>
        </authorList>
    </citation>
    <scope>NUCLEOTIDE SEQUENCE</scope>
</reference>
<dbReference type="GO" id="GO:0016301">
    <property type="term" value="F:kinase activity"/>
    <property type="evidence" value="ECO:0007669"/>
    <property type="project" value="UniProtKB-KW"/>
</dbReference>
<feature type="region of interest" description="Disordered" evidence="5">
    <location>
        <begin position="572"/>
        <end position="604"/>
    </location>
</feature>
<dbReference type="Proteomes" id="UP000030645">
    <property type="component" value="Unassembled WGS sequence"/>
</dbReference>
<accession>W9QZR9</accession>
<evidence type="ECO:0000256" key="1">
    <source>
        <dbReference type="ARBA" id="ARBA00004496"/>
    </source>
</evidence>
<feature type="region of interest" description="Disordered" evidence="5">
    <location>
        <begin position="1183"/>
        <end position="1205"/>
    </location>
</feature>
<dbReference type="InterPro" id="IPR025875">
    <property type="entry name" value="Leu-rich_rpt_4"/>
</dbReference>
<dbReference type="eggNOG" id="KOG1859">
    <property type="taxonomic scope" value="Eukaryota"/>
</dbReference>
<evidence type="ECO:0000256" key="5">
    <source>
        <dbReference type="SAM" id="MobiDB-lite"/>
    </source>
</evidence>
<keyword evidence="6" id="KW-0808">Transferase</keyword>
<dbReference type="Pfam" id="PF12799">
    <property type="entry name" value="LRR_4"/>
    <property type="match status" value="1"/>
</dbReference>
<evidence type="ECO:0000256" key="4">
    <source>
        <dbReference type="ARBA" id="ARBA00022737"/>
    </source>
</evidence>
<organism evidence="6 7">
    <name type="scientific">Morus notabilis</name>
    <dbReference type="NCBI Taxonomy" id="981085"/>
    <lineage>
        <taxon>Eukaryota</taxon>
        <taxon>Viridiplantae</taxon>
        <taxon>Streptophyta</taxon>
        <taxon>Embryophyta</taxon>
        <taxon>Tracheophyta</taxon>
        <taxon>Spermatophyta</taxon>
        <taxon>Magnoliopsida</taxon>
        <taxon>eudicotyledons</taxon>
        <taxon>Gunneridae</taxon>
        <taxon>Pentapetalae</taxon>
        <taxon>rosids</taxon>
        <taxon>fabids</taxon>
        <taxon>Rosales</taxon>
        <taxon>Moraceae</taxon>
        <taxon>Moreae</taxon>
        <taxon>Morus</taxon>
    </lineage>
</organism>
<dbReference type="STRING" id="981085.W9QZR9"/>
<proteinExistence type="predicted"/>
<dbReference type="FunFam" id="3.80.10.10:FF:000140">
    <property type="entry name" value="Outer arm dynein light chain 1 protein"/>
    <property type="match status" value="1"/>
</dbReference>
<keyword evidence="3" id="KW-0433">Leucine-rich repeat</keyword>
<keyword evidence="2" id="KW-0963">Cytoplasm</keyword>
<sequence length="1205" mass="135099">MAIVTGDRYLEKLVRFVEENAGPLIDGTLVLKLNPVGLHYVQSRLEALSELESLLAGAPIDYLRAYVSDLGDHRALEQLRRILRLLTSLKVVSVLAPPARDPTPLSLLPFGRLRLLELRGCDLSTSAAKGLLELRHTLERIVCHNSTVSNIFGIRATIMAPKPVGGERVAAVEKGLAAVEKEALLEQWGPPARVDNVRNGGRQEDQNDALRHVFASRIAEIKDSPQWNRLSFVSCACNGMLLMDESLQLLPAVETLDLSRNKFTKVDNLRKCAKLKHLDLGFNHLRTVTSFSEVSCHIAKLVLRNNALTTLHGIENLKSLEDLDVSYNIISNFSELEFLVGLPSLQSLWLEGNPLCCARWYRPQAFSYINHLENFKLDDKEISTREFWKRQLIISSRQKRPASFGFYSPAICDDTGEGSNNRRRKKVTRLASIEGEGENTYLCSDQDSVSIDNEVQSREEIVMSDDDAEIVDLMNKVELMKKERSVLWLREFKEWMDHAHENVMDHNKYIGTTLYPGRENLSKTWVSERNVSESLRYVSDSVQASGDESSTNVMESDSSLHSHQYIDQIGLMGVTGGANPSGSGRTDLKEEHVKSSPYERSSSLPAQTKSLLADTFANQLSFRSISPLIAIDSISESHSSAQPGSPPHYREDILHRRQYLEEEILQLSAESYSVASSDSNTSCSDDDICAFGPMSDIDQLLNEKCSNAIVERHPGLKPFEDEYYERRHRISPVRENGQCSADPSSNKTSDMQNSIDSDRQTCGNDGPEAHDCKITHVLNEEDDLPNKRKGKRKTKRRVVSLVEEKNAVGKIVTPQKSNGDFDLHGTEAEIEQHSRSFDRSDLQEVDEKKQIIPSIVITQRNEDAHRSPSVNWSCREIDDFIEDHFNSNVADSRNHEICVQYMRCHCILEMDSMSTERDVALVLSSEKKLYVLLIGATDDGSETISSFLACHRIEDVREVLVGMGLQVVRLGFGNLNGSLEQVQVDLFEKQILGGSKVSIFQYALVLFWHNNHEEDSWLPRSLFVVGVHLLVCVEDLVKFSSLLVDTSSSLYFSFDSCCSITDISEMVVETKKSQCVTLAFSCATPVCHSSAKSGKEGEGMDKEKKTLGSPTWKLKWFSEDCLFKFVALLKAIHAGTGMSPLSMFSSCICIFQLHALVHPTCRCFLLVFAFSNFTLCLVGGRDRGRDGGRERGGRREMEGEMQSLV</sequence>
<dbReference type="SMART" id="SM00365">
    <property type="entry name" value="LRR_SD22"/>
    <property type="match status" value="4"/>
</dbReference>
<dbReference type="SUPFAM" id="SSF52058">
    <property type="entry name" value="L domain-like"/>
    <property type="match status" value="1"/>
</dbReference>
<keyword evidence="7" id="KW-1185">Reference proteome</keyword>
<dbReference type="PANTHER" id="PTHR15454">
    <property type="entry name" value="NISCHARIN RELATED"/>
    <property type="match status" value="1"/>
</dbReference>
<evidence type="ECO:0000313" key="7">
    <source>
        <dbReference type="Proteomes" id="UP000030645"/>
    </source>
</evidence>
<evidence type="ECO:0000256" key="3">
    <source>
        <dbReference type="ARBA" id="ARBA00022614"/>
    </source>
</evidence>
<evidence type="ECO:0000313" key="6">
    <source>
        <dbReference type="EMBL" id="EXB61732.1"/>
    </source>
</evidence>
<feature type="compositionally biased region" description="Basic and acidic residues" evidence="5">
    <location>
        <begin position="1183"/>
        <end position="1198"/>
    </location>
</feature>
<dbReference type="PROSITE" id="PS51450">
    <property type="entry name" value="LRR"/>
    <property type="match status" value="2"/>
</dbReference>
<dbReference type="AlphaFoldDB" id="W9QZR9"/>
<dbReference type="PANTHER" id="PTHR15454:SF69">
    <property type="entry name" value="SERINE_THREONINE-PROTEIN KINASE 11-INTERACTING PROTEIN"/>
    <property type="match status" value="1"/>
</dbReference>
<dbReference type="Gene3D" id="3.80.10.10">
    <property type="entry name" value="Ribonuclease Inhibitor"/>
    <property type="match status" value="1"/>
</dbReference>
<comment type="subcellular location">
    <subcellularLocation>
        <location evidence="1">Cytoplasm</location>
    </subcellularLocation>
</comment>
<dbReference type="EMBL" id="KE344417">
    <property type="protein sequence ID" value="EXB61732.1"/>
    <property type="molecule type" value="Genomic_DNA"/>
</dbReference>
<keyword evidence="6" id="KW-0418">Kinase</keyword>
<feature type="region of interest" description="Disordered" evidence="5">
    <location>
        <begin position="729"/>
        <end position="770"/>
    </location>
</feature>
<dbReference type="InterPro" id="IPR032675">
    <property type="entry name" value="LRR_dom_sf"/>
</dbReference>
<keyword evidence="4" id="KW-0677">Repeat</keyword>